<evidence type="ECO:0000256" key="3">
    <source>
        <dbReference type="ARBA" id="ARBA00016903"/>
    </source>
</evidence>
<dbReference type="OrthoDB" id="10038475at2759"/>
<evidence type="ECO:0000259" key="10">
    <source>
        <dbReference type="Pfam" id="PF16858"/>
    </source>
</evidence>
<evidence type="ECO:0000256" key="2">
    <source>
        <dbReference type="ARBA" id="ARBA00007844"/>
    </source>
</evidence>
<dbReference type="Pfam" id="PF16869">
    <property type="entry name" value="CNDH2_M"/>
    <property type="match status" value="1"/>
</dbReference>
<evidence type="ECO:0000256" key="5">
    <source>
        <dbReference type="ARBA" id="ARBA00023242"/>
    </source>
</evidence>
<feature type="region of interest" description="Disordered" evidence="8">
    <location>
        <begin position="263"/>
        <end position="298"/>
    </location>
</feature>
<dbReference type="InterPro" id="IPR031737">
    <property type="entry name" value="CNDH2_C"/>
</dbReference>
<keyword evidence="5" id="KW-0539">Nucleus</keyword>
<name>A0A4D9DUE3_9SAUR</name>
<feature type="domain" description="Condensin-2 complex subunit H2 C-terminal" evidence="10">
    <location>
        <begin position="504"/>
        <end position="632"/>
    </location>
</feature>
<dbReference type="AlphaFoldDB" id="A0A4D9DUE3"/>
<dbReference type="Pfam" id="PF16858">
    <property type="entry name" value="CNDH2_C"/>
    <property type="match status" value="1"/>
</dbReference>
<evidence type="ECO:0000256" key="4">
    <source>
        <dbReference type="ARBA" id="ARBA00023067"/>
    </source>
</evidence>
<evidence type="ECO:0000313" key="12">
    <source>
        <dbReference type="EMBL" id="TFK00877.1"/>
    </source>
</evidence>
<organism evidence="12 13">
    <name type="scientific">Platysternon megacephalum</name>
    <name type="common">big-headed turtle</name>
    <dbReference type="NCBI Taxonomy" id="55544"/>
    <lineage>
        <taxon>Eukaryota</taxon>
        <taxon>Metazoa</taxon>
        <taxon>Chordata</taxon>
        <taxon>Craniata</taxon>
        <taxon>Vertebrata</taxon>
        <taxon>Euteleostomi</taxon>
        <taxon>Archelosauria</taxon>
        <taxon>Testudinata</taxon>
        <taxon>Testudines</taxon>
        <taxon>Cryptodira</taxon>
        <taxon>Durocryptodira</taxon>
        <taxon>Testudinoidea</taxon>
        <taxon>Platysternidae</taxon>
        <taxon>Platysternon</taxon>
    </lineage>
</organism>
<feature type="coiled-coil region" evidence="7">
    <location>
        <begin position="440"/>
        <end position="467"/>
    </location>
</feature>
<sequence>MEDVESRFLHLLQPIRDLTKNWEVDVAAQLGEYLEELDQICISFDGGKTTMNFIEAALLIQGSACIYSKKVGKPRRTAVTHSCCPCKAGRRACVQFASWRLVQRDRQPTSVGEDGTDADVSAGPRTEEEEFLSLDDIKDTNVVSVDMKKDHQPNTVNTVPLTPMALVPPEETEKKDNPLFSRKGEILASRKDFRMNTCTPHANGAFMLELAGLSPTQCFQARHQAGDPGSATGGQTAAPGSGNAAMEVSACETPIPVLNFSENEGAVAPEGGGGDDDDDAGGGGDFLPDAPEGGVETSPAAVEHIQQQKSAPEGKGYMLRERAPAVEPSAHIKEMLDPWRSLDPFDDSEDKPFKKGRPFTVPRDLDDVPGSKRKRRAPRKLQDFMKWFSASQNDRADSRRTKKKGPTFADLEVLYWKQLKERMAVQRKLQRRMGLLLGKHLQEEELLEEAEEELNAVEEERMDDYLDHAGGADDFLEQEDIHLEAPEQLAEGDLGPCTIPDSLSYEELVRRNVELFIANSQTYARETVLSQRIRDWEDKMEPKLQEQEERAAFDIHSYGDQLAVSCGQLGEWHSFASLVAGKPAFEVCRSMLASLQLANDYTVEISQQPGLEEAVDTMRLRLLTQERAHERFRTYMAPSVSN</sequence>
<reference evidence="12 13" key="2">
    <citation type="submission" date="2019-04" db="EMBL/GenBank/DDBJ databases">
        <title>The genome sequence of big-headed turtle.</title>
        <authorList>
            <person name="Gong S."/>
        </authorList>
    </citation>
    <scope>NUCLEOTIDE SEQUENCE [LARGE SCALE GENOMIC DNA]</scope>
    <source>
        <strain evidence="12">DO16091913</strain>
        <tissue evidence="12">Muscle</tissue>
    </source>
</reference>
<evidence type="ECO:0000259" key="9">
    <source>
        <dbReference type="Pfam" id="PF06278"/>
    </source>
</evidence>
<dbReference type="Proteomes" id="UP000297703">
    <property type="component" value="Unassembled WGS sequence"/>
</dbReference>
<comment type="similarity">
    <text evidence="2">Belongs to the CND2 H2 (condensin-2 subunit 2) family.</text>
</comment>
<evidence type="ECO:0000256" key="1">
    <source>
        <dbReference type="ARBA" id="ARBA00004123"/>
    </source>
</evidence>
<dbReference type="STRING" id="55544.A0A4D9DUE3"/>
<protein>
    <recommendedName>
        <fullName evidence="3">Condensin-2 complex subunit H2</fullName>
    </recommendedName>
    <alternativeName>
        <fullName evidence="6">Non-SMC condensin II complex subunit H2</fullName>
    </alternativeName>
</protein>
<evidence type="ECO:0000256" key="6">
    <source>
        <dbReference type="ARBA" id="ARBA00030479"/>
    </source>
</evidence>
<evidence type="ECO:0000313" key="13">
    <source>
        <dbReference type="Proteomes" id="UP000297703"/>
    </source>
</evidence>
<dbReference type="InterPro" id="IPR031739">
    <property type="entry name" value="Ncaph2"/>
</dbReference>
<comment type="subcellular location">
    <subcellularLocation>
        <location evidence="1">Nucleus</location>
    </subcellularLocation>
</comment>
<dbReference type="InterPro" id="IPR009378">
    <property type="entry name" value="H2_N"/>
</dbReference>
<dbReference type="EMBL" id="QXTE01000252">
    <property type="protein sequence ID" value="TFK00877.1"/>
    <property type="molecule type" value="Genomic_DNA"/>
</dbReference>
<dbReference type="PANTHER" id="PTHR14324:SF3">
    <property type="entry name" value="CONDENSIN-2 COMPLEX SUBUNIT H2"/>
    <property type="match status" value="1"/>
</dbReference>
<gene>
    <name evidence="12" type="ORF">DR999_PMT16943</name>
</gene>
<comment type="caution">
    <text evidence="12">The sequence shown here is derived from an EMBL/GenBank/DDBJ whole genome shotgun (WGS) entry which is preliminary data.</text>
</comment>
<feature type="region of interest" description="Disordered" evidence="8">
    <location>
        <begin position="343"/>
        <end position="377"/>
    </location>
</feature>
<dbReference type="PANTHER" id="PTHR14324">
    <property type="entry name" value="CONDENSIN-2 COMPLEX SUBUNIT H2"/>
    <property type="match status" value="1"/>
</dbReference>
<dbReference type="GO" id="GO:0003682">
    <property type="term" value="F:chromatin binding"/>
    <property type="evidence" value="ECO:0007669"/>
    <property type="project" value="TreeGrafter"/>
</dbReference>
<dbReference type="Pfam" id="PF06278">
    <property type="entry name" value="CNDH2_N"/>
    <property type="match status" value="1"/>
</dbReference>
<keyword evidence="13" id="KW-1185">Reference proteome</keyword>
<dbReference type="InterPro" id="IPR031719">
    <property type="entry name" value="H2_M"/>
</dbReference>
<feature type="region of interest" description="Disordered" evidence="8">
    <location>
        <begin position="221"/>
        <end position="243"/>
    </location>
</feature>
<keyword evidence="4" id="KW-0226">DNA condensation</keyword>
<dbReference type="GO" id="GO:0051306">
    <property type="term" value="P:mitotic sister chromatid separation"/>
    <property type="evidence" value="ECO:0007669"/>
    <property type="project" value="TreeGrafter"/>
</dbReference>
<evidence type="ECO:0000256" key="7">
    <source>
        <dbReference type="SAM" id="Coils"/>
    </source>
</evidence>
<dbReference type="GO" id="GO:0000796">
    <property type="term" value="C:condensin complex"/>
    <property type="evidence" value="ECO:0007669"/>
    <property type="project" value="TreeGrafter"/>
</dbReference>
<dbReference type="GO" id="GO:0005634">
    <property type="term" value="C:nucleus"/>
    <property type="evidence" value="ECO:0007669"/>
    <property type="project" value="UniProtKB-SubCell"/>
</dbReference>
<accession>A0A4D9DUE3</accession>
<reference evidence="12 13" key="1">
    <citation type="submission" date="2019-04" db="EMBL/GenBank/DDBJ databases">
        <title>Draft genome of the big-headed turtle Platysternon megacephalum.</title>
        <authorList>
            <person name="Gong S."/>
        </authorList>
    </citation>
    <scope>NUCLEOTIDE SEQUENCE [LARGE SCALE GENOMIC DNA]</scope>
    <source>
        <strain evidence="12">DO16091913</strain>
        <tissue evidence="12">Muscle</tissue>
    </source>
</reference>
<feature type="domain" description="Condensin II complex subunit H2 N-terminal" evidence="9">
    <location>
        <begin position="6"/>
        <end position="71"/>
    </location>
</feature>
<feature type="region of interest" description="Disordered" evidence="8">
    <location>
        <begin position="105"/>
        <end position="126"/>
    </location>
</feature>
<proteinExistence type="inferred from homology"/>
<dbReference type="GO" id="GO:0010032">
    <property type="term" value="P:meiotic chromosome condensation"/>
    <property type="evidence" value="ECO:0007669"/>
    <property type="project" value="TreeGrafter"/>
</dbReference>
<evidence type="ECO:0000259" key="11">
    <source>
        <dbReference type="Pfam" id="PF16869"/>
    </source>
</evidence>
<evidence type="ECO:0000256" key="8">
    <source>
        <dbReference type="SAM" id="MobiDB-lite"/>
    </source>
</evidence>
<keyword evidence="7" id="KW-0175">Coiled coil</keyword>
<feature type="domain" description="Condensin II complex subunit H2 middle" evidence="11">
    <location>
        <begin position="161"/>
        <end position="280"/>
    </location>
</feature>